<comment type="caution">
    <text evidence="2">The sequence shown here is derived from an EMBL/GenBank/DDBJ whole genome shotgun (WGS) entry which is preliminary data.</text>
</comment>
<feature type="compositionally biased region" description="Pro residues" evidence="1">
    <location>
        <begin position="149"/>
        <end position="172"/>
    </location>
</feature>
<dbReference type="EMBL" id="SZYD01000019">
    <property type="protein sequence ID" value="KAD2392775.1"/>
    <property type="molecule type" value="Genomic_DNA"/>
</dbReference>
<proteinExistence type="predicted"/>
<accession>A0A5N6LKP8</accession>
<dbReference type="PRINTS" id="PR01217">
    <property type="entry name" value="PRICHEXTENSN"/>
</dbReference>
<organism evidence="2 3">
    <name type="scientific">Mikania micrantha</name>
    <name type="common">bitter vine</name>
    <dbReference type="NCBI Taxonomy" id="192012"/>
    <lineage>
        <taxon>Eukaryota</taxon>
        <taxon>Viridiplantae</taxon>
        <taxon>Streptophyta</taxon>
        <taxon>Embryophyta</taxon>
        <taxon>Tracheophyta</taxon>
        <taxon>Spermatophyta</taxon>
        <taxon>Magnoliopsida</taxon>
        <taxon>eudicotyledons</taxon>
        <taxon>Gunneridae</taxon>
        <taxon>Pentapetalae</taxon>
        <taxon>asterids</taxon>
        <taxon>campanulids</taxon>
        <taxon>Asterales</taxon>
        <taxon>Asteraceae</taxon>
        <taxon>Asteroideae</taxon>
        <taxon>Heliantheae alliance</taxon>
        <taxon>Eupatorieae</taxon>
        <taxon>Mikania</taxon>
    </lineage>
</organism>
<evidence type="ECO:0000256" key="1">
    <source>
        <dbReference type="SAM" id="MobiDB-lite"/>
    </source>
</evidence>
<dbReference type="AlphaFoldDB" id="A0A5N6LKP8"/>
<gene>
    <name evidence="2" type="ORF">E3N88_39752</name>
</gene>
<feature type="compositionally biased region" description="Polar residues" evidence="1">
    <location>
        <begin position="224"/>
        <end position="239"/>
    </location>
</feature>
<feature type="compositionally biased region" description="Low complexity" evidence="1">
    <location>
        <begin position="173"/>
        <end position="201"/>
    </location>
</feature>
<protein>
    <submittedName>
        <fullName evidence="2">Uncharacterized protein</fullName>
    </submittedName>
</protein>
<reference evidence="2 3" key="1">
    <citation type="submission" date="2019-05" db="EMBL/GenBank/DDBJ databases">
        <title>Mikania micrantha, genome provides insights into the molecular mechanism of rapid growth.</title>
        <authorList>
            <person name="Liu B."/>
        </authorList>
    </citation>
    <scope>NUCLEOTIDE SEQUENCE [LARGE SCALE GENOMIC DNA]</scope>
    <source>
        <strain evidence="2">NLD-2019</strain>
        <tissue evidence="2">Leaf</tissue>
    </source>
</reference>
<feature type="compositionally biased region" description="Basic residues" evidence="1">
    <location>
        <begin position="117"/>
        <end position="135"/>
    </location>
</feature>
<feature type="region of interest" description="Disordered" evidence="1">
    <location>
        <begin position="33"/>
        <end position="239"/>
    </location>
</feature>
<name>A0A5N6LKP8_9ASTR</name>
<keyword evidence="3" id="KW-1185">Reference proteome</keyword>
<sequence>MKEEIFSYMTMNKKGKKQYVGARPLEKFGRLSAGLGEETDEHGTPTVFVADEHDHPPVGTTAEANKVVEDTSFDSSSSSGEEELIREPKPMIHPLSWTERKEIQDTDCIPSPESSPKKKRVNMISKRARGPGLKKKTADTSSSSQTPQTQPPPPPPPKPQPAQPKPQPPTTKPKPAAQPKQPTKPATSTQTTIPPHTSTTSEATQTKPPSPHLHTSHHHIPQFPLTSLNSTITTQIRER</sequence>
<dbReference type="Proteomes" id="UP000326396">
    <property type="component" value="Linkage Group LG9"/>
</dbReference>
<evidence type="ECO:0000313" key="2">
    <source>
        <dbReference type="EMBL" id="KAD2392775.1"/>
    </source>
</evidence>
<evidence type="ECO:0000313" key="3">
    <source>
        <dbReference type="Proteomes" id="UP000326396"/>
    </source>
</evidence>